<evidence type="ECO:0000313" key="2">
    <source>
        <dbReference type="Proteomes" id="UP000190951"/>
    </source>
</evidence>
<dbReference type="AlphaFoldDB" id="A0A1S8KY88"/>
<keyword evidence="2" id="KW-1185">Reference proteome</keyword>
<evidence type="ECO:0000313" key="1">
    <source>
        <dbReference type="EMBL" id="URZ10994.1"/>
    </source>
</evidence>
<reference evidence="1 2" key="1">
    <citation type="submission" date="2022-04" db="EMBL/GenBank/DDBJ databases">
        <title>Genome sequence of C. roseum typestrain.</title>
        <authorList>
            <person name="Poehlein A."/>
            <person name="Schoch T."/>
            <person name="Duerre P."/>
            <person name="Daniel R."/>
        </authorList>
    </citation>
    <scope>NUCLEOTIDE SEQUENCE [LARGE SCALE GENOMIC DNA]</scope>
    <source>
        <strain evidence="1 2">DSM 7320</strain>
    </source>
</reference>
<gene>
    <name evidence="1" type="ORF">CROST_017100</name>
</gene>
<dbReference type="Proteomes" id="UP000190951">
    <property type="component" value="Chromosome"/>
</dbReference>
<dbReference type="RefSeq" id="WP_077835376.1">
    <property type="nucleotide sequence ID" value="NZ_CP096983.1"/>
</dbReference>
<sequence>MKLSKEQTFEVKNNFKIGHMRCSFENKKMSNQWIPLYRSNNKTNSELKEIQKVINEIMDKYNTFQKIVHECDAYYKKEIDYMFDGINYNTDLFLSKGTFNYWVRLIPQKGEYNIYISVYDKETGSDKQ</sequence>
<protein>
    <submittedName>
        <fullName evidence="1">Uncharacterized protein</fullName>
    </submittedName>
</protein>
<organism evidence="1 2">
    <name type="scientific">Clostridium felsineum</name>
    <dbReference type="NCBI Taxonomy" id="36839"/>
    <lineage>
        <taxon>Bacteria</taxon>
        <taxon>Bacillati</taxon>
        <taxon>Bacillota</taxon>
        <taxon>Clostridia</taxon>
        <taxon>Eubacteriales</taxon>
        <taxon>Clostridiaceae</taxon>
        <taxon>Clostridium</taxon>
    </lineage>
</organism>
<dbReference type="EMBL" id="CP096983">
    <property type="protein sequence ID" value="URZ10994.1"/>
    <property type="molecule type" value="Genomic_DNA"/>
</dbReference>
<proteinExistence type="predicted"/>
<dbReference type="KEGG" id="crw:CROST_017100"/>
<accession>A0A1S8KY88</accession>
<dbReference type="STRING" id="84029.CROST_42030"/>
<name>A0A1S8KY88_9CLOT</name>